<keyword evidence="2" id="KW-1185">Reference proteome</keyword>
<dbReference type="OrthoDB" id="2410400at2759"/>
<reference evidence="1 2" key="1">
    <citation type="submission" date="2018-06" db="EMBL/GenBank/DDBJ databases">
        <title>Comparative genomics reveals the genomic features of Rhizophagus irregularis, R. cerebriforme, R. diaphanum and Gigaspora rosea, and their symbiotic lifestyle signature.</title>
        <authorList>
            <person name="Morin E."/>
            <person name="San Clemente H."/>
            <person name="Chen E.C.H."/>
            <person name="De La Providencia I."/>
            <person name="Hainaut M."/>
            <person name="Kuo A."/>
            <person name="Kohler A."/>
            <person name="Murat C."/>
            <person name="Tang N."/>
            <person name="Roy S."/>
            <person name="Loubradou J."/>
            <person name="Henrissat B."/>
            <person name="Grigoriev I.V."/>
            <person name="Corradi N."/>
            <person name="Roux C."/>
            <person name="Martin F.M."/>
        </authorList>
    </citation>
    <scope>NUCLEOTIDE SEQUENCE [LARGE SCALE GENOMIC DNA]</scope>
    <source>
        <strain evidence="1 2">DAOM 194757</strain>
    </source>
</reference>
<evidence type="ECO:0000313" key="1">
    <source>
        <dbReference type="EMBL" id="RIB15875.1"/>
    </source>
</evidence>
<dbReference type="EMBL" id="QKWP01000716">
    <property type="protein sequence ID" value="RIB15875.1"/>
    <property type="molecule type" value="Genomic_DNA"/>
</dbReference>
<accession>A0A397V0F4</accession>
<evidence type="ECO:0000313" key="2">
    <source>
        <dbReference type="Proteomes" id="UP000266673"/>
    </source>
</evidence>
<dbReference type="Proteomes" id="UP000266673">
    <property type="component" value="Unassembled WGS sequence"/>
</dbReference>
<protein>
    <submittedName>
        <fullName evidence="1">Uncharacterized protein</fullName>
    </submittedName>
</protein>
<organism evidence="1 2">
    <name type="scientific">Gigaspora rosea</name>
    <dbReference type="NCBI Taxonomy" id="44941"/>
    <lineage>
        <taxon>Eukaryota</taxon>
        <taxon>Fungi</taxon>
        <taxon>Fungi incertae sedis</taxon>
        <taxon>Mucoromycota</taxon>
        <taxon>Glomeromycotina</taxon>
        <taxon>Glomeromycetes</taxon>
        <taxon>Diversisporales</taxon>
        <taxon>Gigasporaceae</taxon>
        <taxon>Gigaspora</taxon>
    </lineage>
</organism>
<dbReference type="AlphaFoldDB" id="A0A397V0F4"/>
<comment type="caution">
    <text evidence="1">The sequence shown here is derived from an EMBL/GenBank/DDBJ whole genome shotgun (WGS) entry which is preliminary data.</text>
</comment>
<gene>
    <name evidence="1" type="ORF">C2G38_2092281</name>
</gene>
<proteinExistence type="predicted"/>
<sequence>MKAEIVQKDTDIDNLTRKVADLNLVNEERIKMINNLEDQVNFLFVKLTSDIEILRSNCKMIDAENIQNATKLYDAESKIAYEKRKHNSFVTKHELELENRDARESDLYSYITLLKNRIKDLESNLGISTRPY</sequence>
<name>A0A397V0F4_9GLOM</name>